<gene>
    <name evidence="3" type="ORF">GTZ93_14440</name>
</gene>
<evidence type="ECO:0000313" key="3">
    <source>
        <dbReference type="EMBL" id="NBC41026.1"/>
    </source>
</evidence>
<keyword evidence="3" id="KW-0489">Methyltransferase</keyword>
<dbReference type="GO" id="GO:0008168">
    <property type="term" value="F:methyltransferase activity"/>
    <property type="evidence" value="ECO:0007669"/>
    <property type="project" value="UniProtKB-KW"/>
</dbReference>
<dbReference type="InterPro" id="IPR025714">
    <property type="entry name" value="Methyltranfer_dom"/>
</dbReference>
<dbReference type="Proteomes" id="UP000537825">
    <property type="component" value="Unassembled WGS sequence"/>
</dbReference>
<keyword evidence="4" id="KW-1185">Reference proteome</keyword>
<feature type="region of interest" description="Disordered" evidence="1">
    <location>
        <begin position="1"/>
        <end position="39"/>
    </location>
</feature>
<dbReference type="PANTHER" id="PTHR13369:SF3">
    <property type="entry name" value="METHYLTRANSFERASE DOMAIN-CONTAINING PROTEIN"/>
    <property type="match status" value="1"/>
</dbReference>
<dbReference type="GO" id="GO:0005737">
    <property type="term" value="C:cytoplasm"/>
    <property type="evidence" value="ECO:0007669"/>
    <property type="project" value="TreeGrafter"/>
</dbReference>
<dbReference type="AlphaFoldDB" id="A0A7X5BPS1"/>
<dbReference type="EMBL" id="JAAAPK010000003">
    <property type="protein sequence ID" value="NBC41026.1"/>
    <property type="molecule type" value="Genomic_DNA"/>
</dbReference>
<evidence type="ECO:0000259" key="2">
    <source>
        <dbReference type="Pfam" id="PF13679"/>
    </source>
</evidence>
<name>A0A7X5BPS1_9BACT</name>
<comment type="caution">
    <text evidence="3">The sequence shown here is derived from an EMBL/GenBank/DDBJ whole genome shotgun (WGS) entry which is preliminary data.</text>
</comment>
<dbReference type="SUPFAM" id="SSF53335">
    <property type="entry name" value="S-adenosyl-L-methionine-dependent methyltransferases"/>
    <property type="match status" value="1"/>
</dbReference>
<keyword evidence="3" id="KW-0808">Transferase</keyword>
<evidence type="ECO:0000256" key="1">
    <source>
        <dbReference type="SAM" id="MobiDB-lite"/>
    </source>
</evidence>
<dbReference type="Pfam" id="PF13679">
    <property type="entry name" value="Methyltransf_32"/>
    <property type="match status" value="1"/>
</dbReference>
<proteinExistence type="predicted"/>
<protein>
    <submittedName>
        <fullName evidence="3">Methyltransferase</fullName>
    </submittedName>
</protein>
<dbReference type="PANTHER" id="PTHR13369">
    <property type="match status" value="1"/>
</dbReference>
<organism evidence="3 4">
    <name type="scientific">Corallococcus exiguus</name>
    <dbReference type="NCBI Taxonomy" id="83462"/>
    <lineage>
        <taxon>Bacteria</taxon>
        <taxon>Pseudomonadati</taxon>
        <taxon>Myxococcota</taxon>
        <taxon>Myxococcia</taxon>
        <taxon>Myxococcales</taxon>
        <taxon>Cystobacterineae</taxon>
        <taxon>Myxococcaceae</taxon>
        <taxon>Corallococcus</taxon>
    </lineage>
</organism>
<dbReference type="Gene3D" id="3.40.50.150">
    <property type="entry name" value="Vaccinia Virus protein VP39"/>
    <property type="match status" value="1"/>
</dbReference>
<feature type="region of interest" description="Disordered" evidence="1">
    <location>
        <begin position="309"/>
        <end position="347"/>
    </location>
</feature>
<feature type="domain" description="Methyltransferase" evidence="2">
    <location>
        <begin position="73"/>
        <end position="210"/>
    </location>
</feature>
<dbReference type="GO" id="GO:0032259">
    <property type="term" value="P:methylation"/>
    <property type="evidence" value="ECO:0007669"/>
    <property type="project" value="UniProtKB-KW"/>
</dbReference>
<reference evidence="3 4" key="1">
    <citation type="submission" date="2020-01" db="EMBL/GenBank/DDBJ databases">
        <title>The draft genome sequence of Corallococcus exiguus DSM 14696.</title>
        <authorList>
            <person name="Zhang X."/>
            <person name="Zhu H."/>
        </authorList>
    </citation>
    <scope>NUCLEOTIDE SEQUENCE [LARGE SCALE GENOMIC DNA]</scope>
    <source>
        <strain evidence="3 4">DSM 14696</strain>
    </source>
</reference>
<sequence>MRGLPVVHGDAEDGHRGPAPGDDPGGHRSGVRLRRNVKAPQVRKELLPDQSQALLRELHLLTREGNLNADALRKLKQVNHLVGLLRPAMEDVQTRHANPLVVDAGSGNAYLGFVVYELFLKDAAGGELLSIEGRPDLTERAKGRAERLHFDRMRFQTAHIDAAEYPERIHVLMALHACDTATDDALVAAIKHGADHVAVVPCCQAEVAAQLKEKKAKPAGSMSLLFQHPWHRREFGSHLTNVIRALTLEAYGYQVTVTELTGWEHSLKNELILGRRVHGDNRRARLQLQALLAETGVQPRLTRLLGIKPAGAAGGGAEAESASEPVSEAEPAPEPTPDAAPASPSES</sequence>
<accession>A0A7X5BPS1</accession>
<evidence type="ECO:0000313" key="4">
    <source>
        <dbReference type="Proteomes" id="UP000537825"/>
    </source>
</evidence>
<feature type="compositionally biased region" description="Low complexity" evidence="1">
    <location>
        <begin position="318"/>
        <end position="330"/>
    </location>
</feature>
<dbReference type="InterPro" id="IPR029063">
    <property type="entry name" value="SAM-dependent_MTases_sf"/>
</dbReference>